<dbReference type="InterPro" id="IPR020476">
    <property type="entry name" value="Nudix_hydrolase"/>
</dbReference>
<organism evidence="5">
    <name type="scientific">Chitinibacter mangrovi</name>
    <dbReference type="NCBI Taxonomy" id="3153927"/>
    <lineage>
        <taxon>Bacteria</taxon>
        <taxon>Pseudomonadati</taxon>
        <taxon>Pseudomonadota</taxon>
        <taxon>Betaproteobacteria</taxon>
        <taxon>Neisseriales</taxon>
        <taxon>Chitinibacteraceae</taxon>
        <taxon>Chitinibacter</taxon>
    </lineage>
</organism>
<gene>
    <name evidence="5" type="ORF">ABHF33_07080</name>
</gene>
<sequence>MSTISCCEPSSGRRHLLESLGIFMEDMEDAHLELLTTLIHPNVTTIDGRIANRHAVRAIVQDGDDILLLYTRRYDDYSLPGGGVDEGEDLAAALRRELQEETGAQDIQIVSEYGYLDEYRPSLKPDHDVLFMRSYIYVCQIARELGEAKMEHYEIKNGMEAKWVNLAQAIAHNEQIIATQSSSMGMSILRETWLLQRLQDQAINQR</sequence>
<dbReference type="AlphaFoldDB" id="A0AAU7FER9"/>
<dbReference type="PRINTS" id="PR00502">
    <property type="entry name" value="NUDIXFAMILY"/>
</dbReference>
<dbReference type="SUPFAM" id="SSF55811">
    <property type="entry name" value="Nudix"/>
    <property type="match status" value="1"/>
</dbReference>
<dbReference type="RefSeq" id="WP_348946292.1">
    <property type="nucleotide sequence ID" value="NZ_CP157355.1"/>
</dbReference>
<dbReference type="InterPro" id="IPR020084">
    <property type="entry name" value="NUDIX_hydrolase_CS"/>
</dbReference>
<dbReference type="InterPro" id="IPR000086">
    <property type="entry name" value="NUDIX_hydrolase_dom"/>
</dbReference>
<dbReference type="PANTHER" id="PTHR43046">
    <property type="entry name" value="GDP-MANNOSE MANNOSYL HYDROLASE"/>
    <property type="match status" value="1"/>
</dbReference>
<reference evidence="5" key="1">
    <citation type="submission" date="2024-05" db="EMBL/GenBank/DDBJ databases">
        <authorList>
            <person name="Yang L."/>
            <person name="Pan L."/>
        </authorList>
    </citation>
    <scope>NUCLEOTIDE SEQUENCE</scope>
    <source>
        <strain evidence="5">FCG-7</strain>
    </source>
</reference>
<dbReference type="InterPro" id="IPR015797">
    <property type="entry name" value="NUDIX_hydrolase-like_dom_sf"/>
</dbReference>
<dbReference type="Gene3D" id="3.90.79.10">
    <property type="entry name" value="Nucleoside Triphosphate Pyrophosphohydrolase"/>
    <property type="match status" value="1"/>
</dbReference>
<evidence type="ECO:0000256" key="1">
    <source>
        <dbReference type="ARBA" id="ARBA00001946"/>
    </source>
</evidence>
<evidence type="ECO:0000259" key="4">
    <source>
        <dbReference type="PROSITE" id="PS51462"/>
    </source>
</evidence>
<evidence type="ECO:0000313" key="5">
    <source>
        <dbReference type="EMBL" id="XBM02024.1"/>
    </source>
</evidence>
<evidence type="ECO:0000256" key="2">
    <source>
        <dbReference type="ARBA" id="ARBA00022801"/>
    </source>
</evidence>
<dbReference type="CDD" id="cd02883">
    <property type="entry name" value="NUDIX_Hydrolase"/>
    <property type="match status" value="1"/>
</dbReference>
<dbReference type="PROSITE" id="PS51462">
    <property type="entry name" value="NUDIX"/>
    <property type="match status" value="1"/>
</dbReference>
<dbReference type="PROSITE" id="PS00893">
    <property type="entry name" value="NUDIX_BOX"/>
    <property type="match status" value="1"/>
</dbReference>
<dbReference type="KEGG" id="cmav:ABHF33_07080"/>
<comment type="similarity">
    <text evidence="3">Belongs to the Nudix hydrolase family.</text>
</comment>
<dbReference type="GO" id="GO:0016787">
    <property type="term" value="F:hydrolase activity"/>
    <property type="evidence" value="ECO:0007669"/>
    <property type="project" value="UniProtKB-KW"/>
</dbReference>
<evidence type="ECO:0000256" key="3">
    <source>
        <dbReference type="RuleBase" id="RU003476"/>
    </source>
</evidence>
<dbReference type="Pfam" id="PF00293">
    <property type="entry name" value="NUDIX"/>
    <property type="match status" value="1"/>
</dbReference>
<protein>
    <submittedName>
        <fullName evidence="5">NUDIX domain-containing protein</fullName>
    </submittedName>
</protein>
<keyword evidence="2 3" id="KW-0378">Hydrolase</keyword>
<dbReference type="PANTHER" id="PTHR43046:SF15">
    <property type="entry name" value="MUTT_NUDIX FAMILY PROTEIN"/>
    <property type="match status" value="1"/>
</dbReference>
<feature type="domain" description="Nudix hydrolase" evidence="4">
    <location>
        <begin position="51"/>
        <end position="192"/>
    </location>
</feature>
<proteinExistence type="inferred from homology"/>
<accession>A0AAU7FER9</accession>
<name>A0AAU7FER9_9NEIS</name>
<dbReference type="EMBL" id="CP157355">
    <property type="protein sequence ID" value="XBM02024.1"/>
    <property type="molecule type" value="Genomic_DNA"/>
</dbReference>
<comment type="cofactor">
    <cofactor evidence="1">
        <name>Mg(2+)</name>
        <dbReference type="ChEBI" id="CHEBI:18420"/>
    </cofactor>
</comment>